<evidence type="ECO:0000313" key="2">
    <source>
        <dbReference type="EMBL" id="RZC55936.1"/>
    </source>
</evidence>
<dbReference type="EMBL" id="CM010717">
    <property type="protein sequence ID" value="RZC55936.1"/>
    <property type="molecule type" value="Genomic_DNA"/>
</dbReference>
<feature type="chain" id="PRO_5021232310" evidence="1">
    <location>
        <begin position="26"/>
        <end position="87"/>
    </location>
</feature>
<organism evidence="2 3">
    <name type="scientific">Papaver somniferum</name>
    <name type="common">Opium poppy</name>
    <dbReference type="NCBI Taxonomy" id="3469"/>
    <lineage>
        <taxon>Eukaryota</taxon>
        <taxon>Viridiplantae</taxon>
        <taxon>Streptophyta</taxon>
        <taxon>Embryophyta</taxon>
        <taxon>Tracheophyta</taxon>
        <taxon>Spermatophyta</taxon>
        <taxon>Magnoliopsida</taxon>
        <taxon>Ranunculales</taxon>
        <taxon>Papaveraceae</taxon>
        <taxon>Papaveroideae</taxon>
        <taxon>Papaver</taxon>
    </lineage>
</organism>
<gene>
    <name evidence="2" type="ORF">C5167_014789</name>
</gene>
<dbReference type="AlphaFoldDB" id="A0A4Y7J665"/>
<sequence>MGKMSTMFFCFFFLFILIAMPAASSSSRMMLEKDAEVQERCPKVIPSCAAVQCLKLPNPCPQIRCREGFVLYQPCCGCQTCCPKAYN</sequence>
<evidence type="ECO:0000256" key="1">
    <source>
        <dbReference type="SAM" id="SignalP"/>
    </source>
</evidence>
<reference evidence="2 3" key="1">
    <citation type="journal article" date="2018" name="Science">
        <title>The opium poppy genome and morphinan production.</title>
        <authorList>
            <person name="Guo L."/>
            <person name="Winzer T."/>
            <person name="Yang X."/>
            <person name="Li Y."/>
            <person name="Ning Z."/>
            <person name="He Z."/>
            <person name="Teodor R."/>
            <person name="Lu Y."/>
            <person name="Bowser T.A."/>
            <person name="Graham I.A."/>
            <person name="Ye K."/>
        </authorList>
    </citation>
    <scope>NUCLEOTIDE SEQUENCE [LARGE SCALE GENOMIC DNA]</scope>
    <source>
        <strain evidence="3">cv. HN1</strain>
        <tissue evidence="2">Leaves</tissue>
    </source>
</reference>
<dbReference type="Proteomes" id="UP000316621">
    <property type="component" value="Chromosome 3"/>
</dbReference>
<evidence type="ECO:0000313" key="3">
    <source>
        <dbReference type="Proteomes" id="UP000316621"/>
    </source>
</evidence>
<keyword evidence="1" id="KW-0732">Signal</keyword>
<keyword evidence="3" id="KW-1185">Reference proteome</keyword>
<name>A0A4Y7J665_PAPSO</name>
<feature type="signal peptide" evidence="1">
    <location>
        <begin position="1"/>
        <end position="25"/>
    </location>
</feature>
<dbReference type="Gramene" id="RZC55936">
    <property type="protein sequence ID" value="RZC55936"/>
    <property type="gene ID" value="C5167_014789"/>
</dbReference>
<protein>
    <submittedName>
        <fullName evidence="2">Uncharacterized protein</fullName>
    </submittedName>
</protein>
<accession>A0A4Y7J665</accession>
<proteinExistence type="predicted"/>